<name>M3AGV4_PSEFD</name>
<proteinExistence type="predicted"/>
<gene>
    <name evidence="2" type="ORF">MYCFIDRAFT_172851</name>
</gene>
<reference evidence="2 3" key="1">
    <citation type="journal article" date="2012" name="PLoS Pathog.">
        <title>Diverse lifestyles and strategies of plant pathogenesis encoded in the genomes of eighteen Dothideomycetes fungi.</title>
        <authorList>
            <person name="Ohm R.A."/>
            <person name="Feau N."/>
            <person name="Henrissat B."/>
            <person name="Schoch C.L."/>
            <person name="Horwitz B.A."/>
            <person name="Barry K.W."/>
            <person name="Condon B.J."/>
            <person name="Copeland A.C."/>
            <person name="Dhillon B."/>
            <person name="Glaser F."/>
            <person name="Hesse C.N."/>
            <person name="Kosti I."/>
            <person name="LaButti K."/>
            <person name="Lindquist E.A."/>
            <person name="Lucas S."/>
            <person name="Salamov A.A."/>
            <person name="Bradshaw R.E."/>
            <person name="Ciuffetti L."/>
            <person name="Hamelin R.C."/>
            <person name="Kema G.H.J."/>
            <person name="Lawrence C."/>
            <person name="Scott J.A."/>
            <person name="Spatafora J.W."/>
            <person name="Turgeon B.G."/>
            <person name="de Wit P.J.G.M."/>
            <person name="Zhong S."/>
            <person name="Goodwin S.B."/>
            <person name="Grigoriev I.V."/>
        </authorList>
    </citation>
    <scope>NUCLEOTIDE SEQUENCE [LARGE SCALE GENOMIC DNA]</scope>
    <source>
        <strain evidence="2 3">CIRAD86</strain>
    </source>
</reference>
<accession>M3AGV4</accession>
<organism evidence="2 3">
    <name type="scientific">Pseudocercospora fijiensis (strain CIRAD86)</name>
    <name type="common">Black leaf streak disease fungus</name>
    <name type="synonym">Mycosphaerella fijiensis</name>
    <dbReference type="NCBI Taxonomy" id="383855"/>
    <lineage>
        <taxon>Eukaryota</taxon>
        <taxon>Fungi</taxon>
        <taxon>Dikarya</taxon>
        <taxon>Ascomycota</taxon>
        <taxon>Pezizomycotina</taxon>
        <taxon>Dothideomycetes</taxon>
        <taxon>Dothideomycetidae</taxon>
        <taxon>Mycosphaerellales</taxon>
        <taxon>Mycosphaerellaceae</taxon>
        <taxon>Pseudocercospora</taxon>
    </lineage>
</organism>
<dbReference type="KEGG" id="pfj:MYCFIDRAFT_172851"/>
<evidence type="ECO:0000313" key="3">
    <source>
        <dbReference type="Proteomes" id="UP000016932"/>
    </source>
</evidence>
<dbReference type="eggNOG" id="ENOG502SWIJ">
    <property type="taxonomic scope" value="Eukaryota"/>
</dbReference>
<dbReference type="Gene3D" id="3.30.420.40">
    <property type="match status" value="2"/>
</dbReference>
<evidence type="ECO:0000256" key="1">
    <source>
        <dbReference type="SAM" id="MobiDB-lite"/>
    </source>
</evidence>
<dbReference type="HOGENOM" id="CLU_333729_0_0_1"/>
<feature type="compositionally biased region" description="Basic residues" evidence="1">
    <location>
        <begin position="450"/>
        <end position="463"/>
    </location>
</feature>
<feature type="region of interest" description="Disordered" evidence="1">
    <location>
        <begin position="432"/>
        <end position="490"/>
    </location>
</feature>
<dbReference type="Proteomes" id="UP000016932">
    <property type="component" value="Unassembled WGS sequence"/>
</dbReference>
<dbReference type="Gene3D" id="3.90.640.10">
    <property type="entry name" value="Actin, Chain A, domain 4"/>
    <property type="match status" value="1"/>
</dbReference>
<evidence type="ECO:0000313" key="2">
    <source>
        <dbReference type="EMBL" id="EME83776.1"/>
    </source>
</evidence>
<keyword evidence="3" id="KW-1185">Reference proteome</keyword>
<dbReference type="PANTHER" id="PTHR14187">
    <property type="entry name" value="ALPHA KINASE/ELONGATION FACTOR 2 KINASE"/>
    <property type="match status" value="1"/>
</dbReference>
<dbReference type="CDD" id="cd10170">
    <property type="entry name" value="ASKHA_NBD_HSP70"/>
    <property type="match status" value="1"/>
</dbReference>
<feature type="region of interest" description="Disordered" evidence="1">
    <location>
        <begin position="104"/>
        <end position="131"/>
    </location>
</feature>
<protein>
    <submittedName>
        <fullName evidence="2">Uncharacterized protein</fullName>
    </submittedName>
</protein>
<dbReference type="EMBL" id="KB446557">
    <property type="protein sequence ID" value="EME83776.1"/>
    <property type="molecule type" value="Genomic_DNA"/>
</dbReference>
<sequence length="856" mass="95643">MSVVWLAMGEDGSVVGSRSKKNLSWLLLLFEARDDAKPTLNFTCISVRDLTGQPTHGRRHLASSRSLCVFRRLSLKRVDLGIQNIAPNISPSRLLEVSAKTAGQRAMAPPGGTDAGNKDTNNVTSTPSGSPVTTRFISADFGTTKLMVTYWVGKPGVPPEPSAARDVRLGAHADHTTSRIALEKQDDGTYRLLWGKYTLVTVTDAVASEMAAQSRRYVSERAELEKAIEAGTVSAENIIEQLKLSIYRAHSDNYIADTAERRLKACGFDAETVLQELFRQILQKSLSSMSEDWFIGFSKEVRSSMPTVLFISVPEAWDPPENRIMSQAAKKTGLVDRVQLVYEAHASAAFYFDQLKNNGQALYLAGEQFILLDAGGGTTDGIRLQQKSDSNDGAAVKLHKLAPSESDLCGSEFVDAEFLKWLPPYVERKYKAKPKPENGEETVQNNIGNAKKRKKGKKDKPKPKPQPENGEETLRNDIGNAKQGKEDKPKKYGLEALLEDLDISKDNFLEQAKHGFSQQKTTKTTKIANITVSGKDCDSTGLESGWPYFNRMAEMRQFFEPVVKKNVDLVSALLKDSEVKFILVAGGFSKSRYLMEALENAFGKDKVKDVAPSVALAPHPVARGVALRYQDVIDISVPPTDCFGISQDEHFDDLRHPDGLYEKGDQILSRRGNIPAREGDINKRIVMRGKYDDELWVEERWVTLMKPGETGPVDSAVWQWDFIEEAHKDQPLKCQIYWTKTRIKDGSHIQQWGGEAGMRRDVMHWGPPLIVKAPDWHAHGFRLTTTKKKQGKNFEGFHIFWRLKMAREGGNVSLLWELAPPLEGMPAHDYPSEQTIHLVKEMVVDQNLAAKKFESR</sequence>
<dbReference type="RefSeq" id="XP_007924422.1">
    <property type="nucleotide sequence ID" value="XM_007926231.1"/>
</dbReference>
<dbReference type="STRING" id="383855.M3AGV4"/>
<dbReference type="SUPFAM" id="SSF53067">
    <property type="entry name" value="Actin-like ATPase domain"/>
    <property type="match status" value="1"/>
</dbReference>
<dbReference type="OrthoDB" id="3630997at2759"/>
<dbReference type="PANTHER" id="PTHR14187:SF5">
    <property type="entry name" value="HEAT SHOCK 70 KDA PROTEIN 12A"/>
    <property type="match status" value="1"/>
</dbReference>
<dbReference type="InterPro" id="IPR043129">
    <property type="entry name" value="ATPase_NBD"/>
</dbReference>
<dbReference type="AlphaFoldDB" id="M3AGV4"/>
<dbReference type="VEuPathDB" id="FungiDB:MYCFIDRAFT_172851"/>
<dbReference type="GeneID" id="19332875"/>